<proteinExistence type="predicted"/>
<name>A0A512PGM9_9CELL</name>
<organism evidence="1 2">
    <name type="scientific">Cellulomonas soli</name>
    <dbReference type="NCBI Taxonomy" id="931535"/>
    <lineage>
        <taxon>Bacteria</taxon>
        <taxon>Bacillati</taxon>
        <taxon>Actinomycetota</taxon>
        <taxon>Actinomycetes</taxon>
        <taxon>Micrococcales</taxon>
        <taxon>Cellulomonadaceae</taxon>
        <taxon>Cellulomonas</taxon>
    </lineage>
</organism>
<dbReference type="RefSeq" id="WP_146954145.1">
    <property type="nucleotide sequence ID" value="NZ_BAABBJ010000014.1"/>
</dbReference>
<protein>
    <submittedName>
        <fullName evidence="1">Uncharacterized protein</fullName>
    </submittedName>
</protein>
<dbReference type="OrthoDB" id="6957847at2"/>
<dbReference type="EMBL" id="BKAL01000012">
    <property type="protein sequence ID" value="GEP70354.1"/>
    <property type="molecule type" value="Genomic_DNA"/>
</dbReference>
<sequence>MAGQDGVSTPTSATQEQYELIGRLLASTAPSGWSEVSLTVSVVGPALRSTVVAHLADGSDRTPLDDEPIELDRLLFEIHRQAYVPGAGSWITARVVVFADGRITVDLEHDLEPPFDFAPASWEAELKERPRTAEATPAWLAAKLEHDDWCGVRLQLGFTPDGDLAPRPLDATTTPQGHLWLREIADRLTIAGQRVTLGADEGSDATGAPTVYAEMRVTIGEGYMSVACFTAELFWSVDVFPDQCEKQVAIDTVRTVVQVVDEVTGYRLHATGLSAYERRLLGL</sequence>
<dbReference type="InterPro" id="IPR036170">
    <property type="entry name" value="YezG-like_sf"/>
</dbReference>
<accession>A0A512PGM9</accession>
<keyword evidence="2" id="KW-1185">Reference proteome</keyword>
<dbReference type="SUPFAM" id="SSF160424">
    <property type="entry name" value="BH3703-like"/>
    <property type="match status" value="1"/>
</dbReference>
<comment type="caution">
    <text evidence="1">The sequence shown here is derived from an EMBL/GenBank/DDBJ whole genome shotgun (WGS) entry which is preliminary data.</text>
</comment>
<evidence type="ECO:0000313" key="1">
    <source>
        <dbReference type="EMBL" id="GEP70354.1"/>
    </source>
</evidence>
<dbReference type="AlphaFoldDB" id="A0A512PGM9"/>
<evidence type="ECO:0000313" key="2">
    <source>
        <dbReference type="Proteomes" id="UP000321798"/>
    </source>
</evidence>
<dbReference type="Proteomes" id="UP000321798">
    <property type="component" value="Unassembled WGS sequence"/>
</dbReference>
<reference evidence="1 2" key="1">
    <citation type="submission" date="2019-07" db="EMBL/GenBank/DDBJ databases">
        <title>Whole genome shotgun sequence of Cellulomonas soli NBRC 109434.</title>
        <authorList>
            <person name="Hosoyama A."/>
            <person name="Uohara A."/>
            <person name="Ohji S."/>
            <person name="Ichikawa N."/>
        </authorList>
    </citation>
    <scope>NUCLEOTIDE SEQUENCE [LARGE SCALE GENOMIC DNA]</scope>
    <source>
        <strain evidence="1 2">NBRC 109434</strain>
    </source>
</reference>
<gene>
    <name evidence="1" type="ORF">CSO01_30690</name>
</gene>